<evidence type="ECO:0000256" key="4">
    <source>
        <dbReference type="ARBA" id="ARBA00023163"/>
    </source>
</evidence>
<evidence type="ECO:0000256" key="6">
    <source>
        <dbReference type="SAM" id="MobiDB-lite"/>
    </source>
</evidence>
<dbReference type="EMBL" id="ML976988">
    <property type="protein sequence ID" value="KAF1958080.1"/>
    <property type="molecule type" value="Genomic_DNA"/>
</dbReference>
<gene>
    <name evidence="7" type="ORF">CC80DRAFT_470332</name>
</gene>
<reference evidence="7" key="1">
    <citation type="journal article" date="2020" name="Stud. Mycol.">
        <title>101 Dothideomycetes genomes: a test case for predicting lifestyles and emergence of pathogens.</title>
        <authorList>
            <person name="Haridas S."/>
            <person name="Albert R."/>
            <person name="Binder M."/>
            <person name="Bloem J."/>
            <person name="Labutti K."/>
            <person name="Salamov A."/>
            <person name="Andreopoulos B."/>
            <person name="Baker S."/>
            <person name="Barry K."/>
            <person name="Bills G."/>
            <person name="Bluhm B."/>
            <person name="Cannon C."/>
            <person name="Castanera R."/>
            <person name="Culley D."/>
            <person name="Daum C."/>
            <person name="Ezra D."/>
            <person name="Gonzalez J."/>
            <person name="Henrissat B."/>
            <person name="Kuo A."/>
            <person name="Liang C."/>
            <person name="Lipzen A."/>
            <person name="Lutzoni F."/>
            <person name="Magnuson J."/>
            <person name="Mondo S."/>
            <person name="Nolan M."/>
            <person name="Ohm R."/>
            <person name="Pangilinan J."/>
            <person name="Park H.-J."/>
            <person name="Ramirez L."/>
            <person name="Alfaro M."/>
            <person name="Sun H."/>
            <person name="Tritt A."/>
            <person name="Yoshinaga Y."/>
            <person name="Zwiers L.-H."/>
            <person name="Turgeon B."/>
            <person name="Goodwin S."/>
            <person name="Spatafora J."/>
            <person name="Crous P."/>
            <person name="Grigoriev I."/>
        </authorList>
    </citation>
    <scope>NUCLEOTIDE SEQUENCE</scope>
    <source>
        <strain evidence="7">CBS 675.92</strain>
    </source>
</reference>
<dbReference type="InterPro" id="IPR050987">
    <property type="entry name" value="AtrR-like"/>
</dbReference>
<keyword evidence="8" id="KW-1185">Reference proteome</keyword>
<dbReference type="AlphaFoldDB" id="A0A6A5U1B6"/>
<keyword evidence="4" id="KW-0804">Transcription</keyword>
<dbReference type="Gene3D" id="4.10.240.10">
    <property type="entry name" value="Zn(2)-C6 fungal-type DNA-binding domain"/>
    <property type="match status" value="1"/>
</dbReference>
<feature type="compositionally biased region" description="Basic residues" evidence="6">
    <location>
        <begin position="246"/>
        <end position="262"/>
    </location>
</feature>
<feature type="compositionally biased region" description="Polar residues" evidence="6">
    <location>
        <begin position="457"/>
        <end position="468"/>
    </location>
</feature>
<dbReference type="Proteomes" id="UP000800035">
    <property type="component" value="Unassembled WGS sequence"/>
</dbReference>
<feature type="region of interest" description="Disordered" evidence="6">
    <location>
        <begin position="448"/>
        <end position="471"/>
    </location>
</feature>
<dbReference type="GO" id="GO:0003677">
    <property type="term" value="F:DNA binding"/>
    <property type="evidence" value="ECO:0007669"/>
    <property type="project" value="UniProtKB-KW"/>
</dbReference>
<keyword evidence="3" id="KW-0238">DNA-binding</keyword>
<comment type="subcellular location">
    <subcellularLocation>
        <location evidence="1">Nucleus</location>
    </subcellularLocation>
</comment>
<dbReference type="GO" id="GO:0000981">
    <property type="term" value="F:DNA-binding transcription factor activity, RNA polymerase II-specific"/>
    <property type="evidence" value="ECO:0007669"/>
    <property type="project" value="InterPro"/>
</dbReference>
<feature type="compositionally biased region" description="Polar residues" evidence="6">
    <location>
        <begin position="233"/>
        <end position="242"/>
    </location>
</feature>
<feature type="compositionally biased region" description="Low complexity" evidence="6">
    <location>
        <begin position="106"/>
        <end position="115"/>
    </location>
</feature>
<dbReference type="PANTHER" id="PTHR46910:SF37">
    <property type="entry name" value="ZN(II)2CYS6 TRANSCRIPTION FACTOR (EUROFUNG)"/>
    <property type="match status" value="1"/>
</dbReference>
<evidence type="ECO:0000256" key="1">
    <source>
        <dbReference type="ARBA" id="ARBA00004123"/>
    </source>
</evidence>
<evidence type="ECO:0000256" key="2">
    <source>
        <dbReference type="ARBA" id="ARBA00023015"/>
    </source>
</evidence>
<dbReference type="GO" id="GO:0005634">
    <property type="term" value="C:nucleus"/>
    <property type="evidence" value="ECO:0007669"/>
    <property type="project" value="UniProtKB-SubCell"/>
</dbReference>
<feature type="region of interest" description="Disordered" evidence="6">
    <location>
        <begin position="220"/>
        <end position="270"/>
    </location>
</feature>
<keyword evidence="2" id="KW-0805">Transcription regulation</keyword>
<evidence type="ECO:0000256" key="5">
    <source>
        <dbReference type="ARBA" id="ARBA00023242"/>
    </source>
</evidence>
<feature type="region of interest" description="Disordered" evidence="6">
    <location>
        <begin position="106"/>
        <end position="167"/>
    </location>
</feature>
<evidence type="ECO:0000313" key="7">
    <source>
        <dbReference type="EMBL" id="KAF1958080.1"/>
    </source>
</evidence>
<keyword evidence="5" id="KW-0539">Nucleus</keyword>
<protein>
    <submittedName>
        <fullName evidence="7">Uncharacterized protein</fullName>
    </submittedName>
</protein>
<dbReference type="InterPro" id="IPR036864">
    <property type="entry name" value="Zn2-C6_fun-type_DNA-bd_sf"/>
</dbReference>
<proteinExistence type="predicted"/>
<evidence type="ECO:0000313" key="8">
    <source>
        <dbReference type="Proteomes" id="UP000800035"/>
    </source>
</evidence>
<accession>A0A6A5U1B6</accession>
<dbReference type="PANTHER" id="PTHR46910">
    <property type="entry name" value="TRANSCRIPTION FACTOR PDR1"/>
    <property type="match status" value="1"/>
</dbReference>
<evidence type="ECO:0000256" key="3">
    <source>
        <dbReference type="ARBA" id="ARBA00023125"/>
    </source>
</evidence>
<organism evidence="7 8">
    <name type="scientific">Byssothecium circinans</name>
    <dbReference type="NCBI Taxonomy" id="147558"/>
    <lineage>
        <taxon>Eukaryota</taxon>
        <taxon>Fungi</taxon>
        <taxon>Dikarya</taxon>
        <taxon>Ascomycota</taxon>
        <taxon>Pezizomycotina</taxon>
        <taxon>Dothideomycetes</taxon>
        <taxon>Pleosporomycetidae</taxon>
        <taxon>Pleosporales</taxon>
        <taxon>Massarineae</taxon>
        <taxon>Massarinaceae</taxon>
        <taxon>Byssothecium</taxon>
    </lineage>
</organism>
<dbReference type="GO" id="GO:0008270">
    <property type="term" value="F:zinc ion binding"/>
    <property type="evidence" value="ECO:0007669"/>
    <property type="project" value="InterPro"/>
</dbReference>
<sequence length="880" mass="97829">MNFVDVQPESFLDYAWTSPSAAPSNTVKPAKATRKQNRCCDQCRKGKRACDAAILEDTLLGENGASEGHPTAFHYSDVFGSLARCGNCEKTKKTCTFQWLRSQRVSQVTQQSGSTPLVKRRRTRSRPPQDQVGVIRQPERSEAPQRTAPSGPPSQPEFVSPSGHLDLDPSFDIAPGSFLDYFVDPFLDAFGSGTEDPSTLSETKQSLENAQHDTEIQVDHDSGFQDSPEDGCSSISTTNGYDVSTKRSRAVRVPQKRRHRSRSSTNSGREILYPSASSSYDLSMSTNNALLTESLLKIYRDSFEHHLSCWLTEKTCPVQHLMVSVAKDSRPAWDCVYHQVFRLDRLSFVRGRALSGTEDKAASKALNMAIVAFASQRTQSRNKTEAYPYRGGDSHSPIERLASDDFDENLQTSAWHQARNTLLEAEGIESFRVALALIVFSLTQKPSEIPEPEFPQSIPTQDARSNSQLDEEIGGISEHSLSPPADEDVDKCQNMLSKLRIVIDGDGPPIYLEKGLRLLHSLRSRLTMTGTMARPKKMPNGNRTHLQAKQLDTADRVTVDLLFWLAMMFDTLSSAMYKRPLVVSLEDSDIPANSEMTKGQASYDKYLFSHPRLEPVRWPCSHGVASSLLCEAAPIKVLLFRKVTRIQSLLSRGVQGRKIEEAVQMALEVFEHWQTVYAPFFQDVFNAHNQLPAHLRSWSICVTGHFHLAALLLADLVEIIDDAEASVVAQRRKRRSTGFVASFRKTNCRALSDIARCACPREDGFSDQSLDPNTAVNLEALLSEPWTAVLIRAFAMAGVYLLDLAGESYGDNGEQDDAFRRADDCICALWYLGRKSNMAQMAAKMLGGTLRNKQVGDVNSCVDLWSGFDHVDESFGVACV</sequence>
<name>A0A6A5U1B6_9PLEO</name>
<dbReference type="OrthoDB" id="5958943at2759"/>